<feature type="region of interest" description="Disordered" evidence="9">
    <location>
        <begin position="206"/>
        <end position="231"/>
    </location>
</feature>
<sequence>MARPPVSPWPHVPPVCTYVPAAAHRRGRGEREAPGQDLGPPVTPAGHQRWSTLDVPRCWMLSFLGALPVSRNLRTPDLREFNEALHRCAGGRRRDGSRRHGRARHAAGFGRRSKGGFQAGVKITNLGDPITGWSLRFTFPDSGQKVAQGWNATWSQSGATATAANVDWNRTLATGAAADLGFTGTTTGANPTPASFTLNGVTCTGSTTTTTTPTTPTTPTTTTTPSPGGTPLAANGQLHVCGVHLCNEANRAIQLRGMSTHGLQWFDSCYNDASLDALANDWHADLLRIAMYVQEKGYETNPAWFTDRVNTLVGEAEERGMYAIVDFHTLTPGDPNYNLDRAKTFFAAVAARNAARKNVIYEIANEPNGVSWSSIKSYAEQVIPVIRAADPDAVVIVGTRGWSSLGVSDGSDETEIVNNPVNATNIMYTFHFYAASHKDNYRATVSRAAAKLPLFVTEFGTVTATGGGTLDQASTTAWLDLLDQLQISYANWTYSDADESSAALQPGTCAGRDYGTGRLTASGALVRSRIATPDHF</sequence>
<dbReference type="InterPro" id="IPR008965">
    <property type="entry name" value="CBM2/CBM3_carb-bd_dom_sf"/>
</dbReference>
<evidence type="ECO:0000256" key="5">
    <source>
        <dbReference type="ARBA" id="ARBA00023277"/>
    </source>
</evidence>
<dbReference type="PROSITE" id="PS51173">
    <property type="entry name" value="CBM2"/>
    <property type="match status" value="1"/>
</dbReference>
<dbReference type="PANTHER" id="PTHR34142">
    <property type="entry name" value="ENDO-BETA-1,4-GLUCANASE A"/>
    <property type="match status" value="1"/>
</dbReference>
<dbReference type="Gene3D" id="3.20.20.80">
    <property type="entry name" value="Glycosidases"/>
    <property type="match status" value="1"/>
</dbReference>
<dbReference type="PANTHER" id="PTHR34142:SF1">
    <property type="entry name" value="GLYCOSIDE HYDROLASE FAMILY 5 DOMAIN-CONTAINING PROTEIN"/>
    <property type="match status" value="1"/>
</dbReference>
<keyword evidence="6 8" id="KW-0326">Glycosidase</keyword>
<dbReference type="Proteomes" id="UP000649955">
    <property type="component" value="Unassembled WGS sequence"/>
</dbReference>
<gene>
    <name evidence="11" type="ORF">GCM10017567_46160</name>
</gene>
<dbReference type="InterPro" id="IPR018087">
    <property type="entry name" value="Glyco_hydro_5_CS"/>
</dbReference>
<feature type="compositionally biased region" description="Basic residues" evidence="9">
    <location>
        <begin position="91"/>
        <end position="105"/>
    </location>
</feature>
<dbReference type="InterPro" id="IPR017853">
    <property type="entry name" value="GH"/>
</dbReference>
<dbReference type="Gene3D" id="2.60.40.290">
    <property type="match status" value="1"/>
</dbReference>
<dbReference type="InterPro" id="IPR001547">
    <property type="entry name" value="Glyco_hydro_5"/>
</dbReference>
<comment type="catalytic activity">
    <reaction evidence="1 8">
        <text>Endohydrolysis of (1-&gt;4)-beta-D-glucosidic linkages in cellulose, lichenin and cereal beta-D-glucans.</text>
        <dbReference type="EC" id="3.2.1.4"/>
    </reaction>
</comment>
<comment type="caution">
    <text evidence="11">The sequence shown here is derived from an EMBL/GenBank/DDBJ whole genome shotgun (WGS) entry which is preliminary data.</text>
</comment>
<dbReference type="InterPro" id="IPR012291">
    <property type="entry name" value="CBM2_carb-bd_dom_sf"/>
</dbReference>
<reference evidence="12" key="1">
    <citation type="journal article" date="2019" name="Int. J. Syst. Evol. Microbiol.">
        <title>The Global Catalogue of Microorganisms (GCM) 10K type strain sequencing project: providing services to taxonomists for standard genome sequencing and annotation.</title>
        <authorList>
            <consortium name="The Broad Institute Genomics Platform"/>
            <consortium name="The Broad Institute Genome Sequencing Center for Infectious Disease"/>
            <person name="Wu L."/>
            <person name="Ma J."/>
        </authorList>
    </citation>
    <scope>NUCLEOTIDE SEQUENCE [LARGE SCALE GENOMIC DNA]</scope>
    <source>
        <strain evidence="12">CGMCC 4.7680</strain>
    </source>
</reference>
<protein>
    <recommendedName>
        <fullName evidence="8">Endoglucanase</fullName>
        <ecNumber evidence="8">3.2.1.4</ecNumber>
    </recommendedName>
</protein>
<comment type="similarity">
    <text evidence="8">Belongs to the glycosyl hydrolase 5 (cellulase A) family.</text>
</comment>
<organism evidence="11 12">
    <name type="scientific">Amycolatopsis bullii</name>
    <dbReference type="NCBI Taxonomy" id="941987"/>
    <lineage>
        <taxon>Bacteria</taxon>
        <taxon>Bacillati</taxon>
        <taxon>Actinomycetota</taxon>
        <taxon>Actinomycetes</taxon>
        <taxon>Pseudonocardiales</taxon>
        <taxon>Pseudonocardiaceae</taxon>
        <taxon>Amycolatopsis</taxon>
    </lineage>
</organism>
<dbReference type="SUPFAM" id="SSF51445">
    <property type="entry name" value="(Trans)glycosidases"/>
    <property type="match status" value="1"/>
</dbReference>
<dbReference type="Pfam" id="PF00553">
    <property type="entry name" value="CBM_2"/>
    <property type="match status" value="1"/>
</dbReference>
<keyword evidence="12" id="KW-1185">Reference proteome</keyword>
<keyword evidence="3 8" id="KW-0378">Hydrolase</keyword>
<keyword evidence="2" id="KW-0732">Signal</keyword>
<proteinExistence type="inferred from homology"/>
<evidence type="ECO:0000259" key="10">
    <source>
        <dbReference type="PROSITE" id="PS51173"/>
    </source>
</evidence>
<dbReference type="InterPro" id="IPR001919">
    <property type="entry name" value="CBD2"/>
</dbReference>
<evidence type="ECO:0000256" key="8">
    <source>
        <dbReference type="RuleBase" id="RU361153"/>
    </source>
</evidence>
<evidence type="ECO:0000256" key="4">
    <source>
        <dbReference type="ARBA" id="ARBA00023001"/>
    </source>
</evidence>
<keyword evidence="4 8" id="KW-0136">Cellulose degradation</keyword>
<evidence type="ECO:0000256" key="9">
    <source>
        <dbReference type="SAM" id="MobiDB-lite"/>
    </source>
</evidence>
<evidence type="ECO:0000256" key="2">
    <source>
        <dbReference type="ARBA" id="ARBA00022729"/>
    </source>
</evidence>
<dbReference type="SMART" id="SM00637">
    <property type="entry name" value="CBD_II"/>
    <property type="match status" value="1"/>
</dbReference>
<dbReference type="EMBL" id="BNAW01000021">
    <property type="protein sequence ID" value="GHG22245.1"/>
    <property type="molecule type" value="Genomic_DNA"/>
</dbReference>
<feature type="region of interest" description="Disordered" evidence="9">
    <location>
        <begin position="91"/>
        <end position="113"/>
    </location>
</feature>
<dbReference type="Pfam" id="PF00150">
    <property type="entry name" value="Cellulase"/>
    <property type="match status" value="1"/>
</dbReference>
<dbReference type="SUPFAM" id="SSF49384">
    <property type="entry name" value="Carbohydrate-binding domain"/>
    <property type="match status" value="1"/>
</dbReference>
<evidence type="ECO:0000256" key="3">
    <source>
        <dbReference type="ARBA" id="ARBA00022801"/>
    </source>
</evidence>
<accession>A0ABQ3KIJ1</accession>
<evidence type="ECO:0000256" key="6">
    <source>
        <dbReference type="ARBA" id="ARBA00023295"/>
    </source>
</evidence>
<evidence type="ECO:0000313" key="11">
    <source>
        <dbReference type="EMBL" id="GHG22245.1"/>
    </source>
</evidence>
<evidence type="ECO:0000313" key="12">
    <source>
        <dbReference type="Proteomes" id="UP000649955"/>
    </source>
</evidence>
<feature type="domain" description="CBM2" evidence="10">
    <location>
        <begin position="96"/>
        <end position="206"/>
    </location>
</feature>
<name>A0ABQ3KIJ1_9PSEU</name>
<keyword evidence="5 8" id="KW-0119">Carbohydrate metabolism</keyword>
<evidence type="ECO:0000256" key="1">
    <source>
        <dbReference type="ARBA" id="ARBA00000966"/>
    </source>
</evidence>
<feature type="region of interest" description="Disordered" evidence="9">
    <location>
        <begin position="23"/>
        <end position="47"/>
    </location>
</feature>
<keyword evidence="7 8" id="KW-0624">Polysaccharide degradation</keyword>
<dbReference type="EC" id="3.2.1.4" evidence="8"/>
<evidence type="ECO:0000256" key="7">
    <source>
        <dbReference type="ARBA" id="ARBA00023326"/>
    </source>
</evidence>
<dbReference type="PROSITE" id="PS00659">
    <property type="entry name" value="GLYCOSYL_HYDROL_F5"/>
    <property type="match status" value="1"/>
</dbReference>